<name>A0A918DVM5_9GAMM</name>
<protein>
    <submittedName>
        <fullName evidence="1">Uncharacterized protein</fullName>
    </submittedName>
</protein>
<evidence type="ECO:0000313" key="1">
    <source>
        <dbReference type="EMBL" id="GGO84055.1"/>
    </source>
</evidence>
<gene>
    <name evidence="1" type="ORF">GCM10011348_29410</name>
</gene>
<evidence type="ECO:0000313" key="2">
    <source>
        <dbReference type="Proteomes" id="UP000599578"/>
    </source>
</evidence>
<dbReference type="AlphaFoldDB" id="A0A918DVM5"/>
<reference evidence="1 2" key="1">
    <citation type="journal article" date="2014" name="Int. J. Syst. Evol. Microbiol.">
        <title>Complete genome sequence of Corynebacterium casei LMG S-19264T (=DSM 44701T), isolated from a smear-ripened cheese.</title>
        <authorList>
            <consortium name="US DOE Joint Genome Institute (JGI-PGF)"/>
            <person name="Walter F."/>
            <person name="Albersmeier A."/>
            <person name="Kalinowski J."/>
            <person name="Ruckert C."/>
        </authorList>
    </citation>
    <scope>NUCLEOTIDE SEQUENCE [LARGE SCALE GENOMIC DNA]</scope>
    <source>
        <strain evidence="1 2">CGMCC 1.7286</strain>
    </source>
</reference>
<dbReference type="EMBL" id="BMLT01000007">
    <property type="protein sequence ID" value="GGO84055.1"/>
    <property type="molecule type" value="Genomic_DNA"/>
</dbReference>
<comment type="caution">
    <text evidence="1">The sequence shown here is derived from an EMBL/GenBank/DDBJ whole genome shotgun (WGS) entry which is preliminary data.</text>
</comment>
<proteinExistence type="predicted"/>
<sequence length="60" mass="6501">MATDGDQYLHERLELLETQLATANRMALDNELPDAIITESGLKIPPLDAAVPDAVQALID</sequence>
<dbReference type="Proteomes" id="UP000599578">
    <property type="component" value="Unassembled WGS sequence"/>
</dbReference>
<accession>A0A918DVM5</accession>
<keyword evidence="2" id="KW-1185">Reference proteome</keyword>
<organism evidence="1 2">
    <name type="scientific">Marinobacterium nitratireducens</name>
    <dbReference type="NCBI Taxonomy" id="518897"/>
    <lineage>
        <taxon>Bacteria</taxon>
        <taxon>Pseudomonadati</taxon>
        <taxon>Pseudomonadota</taxon>
        <taxon>Gammaproteobacteria</taxon>
        <taxon>Oceanospirillales</taxon>
        <taxon>Oceanospirillaceae</taxon>
        <taxon>Marinobacterium</taxon>
    </lineage>
</organism>